<accession>A0AAP0EF36</accession>
<evidence type="ECO:0000313" key="2">
    <source>
        <dbReference type="Proteomes" id="UP001420932"/>
    </source>
</evidence>
<proteinExistence type="predicted"/>
<dbReference type="AlphaFoldDB" id="A0AAP0EF36"/>
<dbReference type="EMBL" id="JBBNAF010000013">
    <property type="protein sequence ID" value="KAK9087669.1"/>
    <property type="molecule type" value="Genomic_DNA"/>
</dbReference>
<keyword evidence="2" id="KW-1185">Reference proteome</keyword>
<sequence length="78" mass="8812">MNIGRYGDQSATKDSVDLNPGIDYGVVERVVRFVKPKGKTLDSLPMSHEPIRSQTKNDFAQFQLVQRVDIIDCMNKEA</sequence>
<protein>
    <submittedName>
        <fullName evidence="1">Uncharacterized protein</fullName>
    </submittedName>
</protein>
<comment type="caution">
    <text evidence="1">The sequence shown here is derived from an EMBL/GenBank/DDBJ whole genome shotgun (WGS) entry which is preliminary data.</text>
</comment>
<reference evidence="1 2" key="1">
    <citation type="submission" date="2024-01" db="EMBL/GenBank/DDBJ databases">
        <title>Genome assemblies of Stephania.</title>
        <authorList>
            <person name="Yang L."/>
        </authorList>
    </citation>
    <scope>NUCLEOTIDE SEQUENCE [LARGE SCALE GENOMIC DNA]</scope>
    <source>
        <strain evidence="1">YNDBR</strain>
        <tissue evidence="1">Leaf</tissue>
    </source>
</reference>
<organism evidence="1 2">
    <name type="scientific">Stephania yunnanensis</name>
    <dbReference type="NCBI Taxonomy" id="152371"/>
    <lineage>
        <taxon>Eukaryota</taxon>
        <taxon>Viridiplantae</taxon>
        <taxon>Streptophyta</taxon>
        <taxon>Embryophyta</taxon>
        <taxon>Tracheophyta</taxon>
        <taxon>Spermatophyta</taxon>
        <taxon>Magnoliopsida</taxon>
        <taxon>Ranunculales</taxon>
        <taxon>Menispermaceae</taxon>
        <taxon>Menispermoideae</taxon>
        <taxon>Cissampelideae</taxon>
        <taxon>Stephania</taxon>
    </lineage>
</organism>
<dbReference type="Proteomes" id="UP001420932">
    <property type="component" value="Unassembled WGS sequence"/>
</dbReference>
<name>A0AAP0EF36_9MAGN</name>
<gene>
    <name evidence="1" type="ORF">Syun_030063</name>
</gene>
<evidence type="ECO:0000313" key="1">
    <source>
        <dbReference type="EMBL" id="KAK9087669.1"/>
    </source>
</evidence>